<evidence type="ECO:0000259" key="1">
    <source>
        <dbReference type="Pfam" id="PF20272"/>
    </source>
</evidence>
<dbReference type="Proteomes" id="UP000759103">
    <property type="component" value="Unassembled WGS sequence"/>
</dbReference>
<dbReference type="Pfam" id="PF20298">
    <property type="entry name" value="E2-ntca"/>
    <property type="match status" value="1"/>
</dbReference>
<dbReference type="InterPro" id="IPR046891">
    <property type="entry name" value="E2-ntca"/>
</dbReference>
<comment type="caution">
    <text evidence="3">The sequence shown here is derived from an EMBL/GenBank/DDBJ whole genome shotgun (WGS) entry which is preliminary data.</text>
</comment>
<keyword evidence="4" id="KW-1185">Reference proteome</keyword>
<gene>
    <name evidence="3" type="ORF">KZ820_07230</name>
</gene>
<protein>
    <submittedName>
        <fullName evidence="3">Uncharacterized protein</fullName>
    </submittedName>
</protein>
<dbReference type="Pfam" id="PF20272">
    <property type="entry name" value="E2-Crich"/>
    <property type="match status" value="1"/>
</dbReference>
<dbReference type="EMBL" id="JAHXZN010000001">
    <property type="protein sequence ID" value="MBW6530525.1"/>
    <property type="molecule type" value="Genomic_DNA"/>
</dbReference>
<reference evidence="3 4" key="1">
    <citation type="submission" date="2021-07" db="EMBL/GenBank/DDBJ databases">
        <title>Sphingomonas sp.</title>
        <authorList>
            <person name="Feng G."/>
            <person name="Li J."/>
            <person name="Pan M."/>
        </authorList>
    </citation>
    <scope>NUCLEOTIDE SEQUENCE [LARGE SCALE GENOMIC DNA]</scope>
    <source>
        <strain evidence="3 4">RRHST34</strain>
    </source>
</reference>
<dbReference type="InterPro" id="IPR046892">
    <property type="entry name" value="E2-Crich"/>
</dbReference>
<dbReference type="RefSeq" id="WP_219747874.1">
    <property type="nucleotide sequence ID" value="NZ_JAHXZN010000001.1"/>
</dbReference>
<sequence>MTLGDALSASAPPWAAPLGAGRCEWIVAPPLPSGAVVPATLVRMWTEDGFVRVGERSPGTRLPRRCPELHVNGDSSFCLGRRGYRVEDAGELAVFWQDLGEWLVNEQRAERRGRWPAGRWLSHGPTAADRQADAEAGAAAIGMTDEYARCIEVDDGWFAERLKEGGRRVRRGAACPRGCLDASGSPVRFDACRHRASVERVLAAERARRQAEADYFAAARRGGYRCCGRMPGCPLIDRRMVA</sequence>
<feature type="domain" description="Cysteine-rich" evidence="1">
    <location>
        <begin position="123"/>
        <end position="235"/>
    </location>
</feature>
<feature type="domain" description="Prokaryotic E2" evidence="2">
    <location>
        <begin position="43"/>
        <end position="117"/>
    </location>
</feature>
<evidence type="ECO:0000259" key="2">
    <source>
        <dbReference type="Pfam" id="PF20298"/>
    </source>
</evidence>
<evidence type="ECO:0000313" key="4">
    <source>
        <dbReference type="Proteomes" id="UP000759103"/>
    </source>
</evidence>
<evidence type="ECO:0000313" key="3">
    <source>
        <dbReference type="EMBL" id="MBW6530525.1"/>
    </source>
</evidence>
<organism evidence="3 4">
    <name type="scientific">Sphingomonas citri</name>
    <dbReference type="NCBI Taxonomy" id="2862499"/>
    <lineage>
        <taxon>Bacteria</taxon>
        <taxon>Pseudomonadati</taxon>
        <taxon>Pseudomonadota</taxon>
        <taxon>Alphaproteobacteria</taxon>
        <taxon>Sphingomonadales</taxon>
        <taxon>Sphingomonadaceae</taxon>
        <taxon>Sphingomonas</taxon>
    </lineage>
</organism>
<name>A0ABS7BM00_9SPHN</name>
<proteinExistence type="predicted"/>
<accession>A0ABS7BM00</accession>